<comment type="caution">
    <text evidence="2">The sequence shown here is derived from an EMBL/GenBank/DDBJ whole genome shotgun (WGS) entry which is preliminary data.</text>
</comment>
<feature type="domain" description="AB hydrolase-1" evidence="1">
    <location>
        <begin position="43"/>
        <end position="151"/>
    </location>
</feature>
<evidence type="ECO:0000313" key="3">
    <source>
        <dbReference type="Proteomes" id="UP001519362"/>
    </source>
</evidence>
<dbReference type="Gene3D" id="3.40.50.1820">
    <property type="entry name" value="alpha/beta hydrolase"/>
    <property type="match status" value="1"/>
</dbReference>
<evidence type="ECO:0000259" key="1">
    <source>
        <dbReference type="Pfam" id="PF12697"/>
    </source>
</evidence>
<sequence>MTSDTVLSADGTTIAFDVEGSDSHPVLLRVDGAASHRALDPGRAEFTRRLADRFRVVSYDRRGRGGSGDRDTYAAEREIEDVTALLDRFGGRGFVVGLSSGAVLALRCAAAGLPIDGLACYEPPFVVSPDRAPVAIDYAERLQTEIDSGRPANAMKLFMTEAVGMPAAMVDGFEPATP</sequence>
<reference evidence="2 3" key="1">
    <citation type="submission" date="2021-03" db="EMBL/GenBank/DDBJ databases">
        <title>Sequencing the genomes of 1000 actinobacteria strains.</title>
        <authorList>
            <person name="Klenk H.-P."/>
        </authorList>
    </citation>
    <scope>NUCLEOTIDE SEQUENCE [LARGE SCALE GENOMIC DNA]</scope>
    <source>
        <strain evidence="2 3">DSM 24221</strain>
    </source>
</reference>
<keyword evidence="3" id="KW-1185">Reference proteome</keyword>
<name>A0ABS4ZGD6_9MICO</name>
<accession>A0ABS4ZGD6</accession>
<organism evidence="2 3">
    <name type="scientific">Microbacterium amylolyticum</name>
    <dbReference type="NCBI Taxonomy" id="936337"/>
    <lineage>
        <taxon>Bacteria</taxon>
        <taxon>Bacillati</taxon>
        <taxon>Actinomycetota</taxon>
        <taxon>Actinomycetes</taxon>
        <taxon>Micrococcales</taxon>
        <taxon>Microbacteriaceae</taxon>
        <taxon>Microbacterium</taxon>
    </lineage>
</organism>
<dbReference type="InterPro" id="IPR000073">
    <property type="entry name" value="AB_hydrolase_1"/>
</dbReference>
<dbReference type="InterPro" id="IPR029058">
    <property type="entry name" value="AB_hydrolase_fold"/>
</dbReference>
<dbReference type="Proteomes" id="UP001519362">
    <property type="component" value="Unassembled WGS sequence"/>
</dbReference>
<dbReference type="Pfam" id="PF12697">
    <property type="entry name" value="Abhydrolase_6"/>
    <property type="match status" value="1"/>
</dbReference>
<proteinExistence type="predicted"/>
<dbReference type="EMBL" id="JAGIOL010000001">
    <property type="protein sequence ID" value="MBP2436073.1"/>
    <property type="molecule type" value="Genomic_DNA"/>
</dbReference>
<dbReference type="SUPFAM" id="SSF53474">
    <property type="entry name" value="alpha/beta-Hydrolases"/>
    <property type="match status" value="1"/>
</dbReference>
<protein>
    <submittedName>
        <fullName evidence="2">Pimeloyl-ACP methyl ester carboxylesterase</fullName>
    </submittedName>
</protein>
<evidence type="ECO:0000313" key="2">
    <source>
        <dbReference type="EMBL" id="MBP2436073.1"/>
    </source>
</evidence>
<dbReference type="RefSeq" id="WP_165137305.1">
    <property type="nucleotide sequence ID" value="NZ_CP049253.1"/>
</dbReference>
<gene>
    <name evidence="2" type="ORF">JOF34_000659</name>
</gene>